<comment type="caution">
    <text evidence="14">The sequence shown here is derived from an EMBL/GenBank/DDBJ whole genome shotgun (WGS) entry which is preliminary data.</text>
</comment>
<dbReference type="PANTHER" id="PTHR16222:SF24">
    <property type="entry name" value="ADP-RIBOSYLHYDROLASE ARH3"/>
    <property type="match status" value="1"/>
</dbReference>
<dbReference type="InterPro" id="IPR036705">
    <property type="entry name" value="Ribosyl_crysJ1_sf"/>
</dbReference>
<evidence type="ECO:0000256" key="5">
    <source>
        <dbReference type="ARBA" id="ARBA00042398"/>
    </source>
</evidence>
<evidence type="ECO:0000256" key="7">
    <source>
        <dbReference type="ARBA" id="ARBA00042722"/>
    </source>
</evidence>
<evidence type="ECO:0000256" key="1">
    <source>
        <dbReference type="ARBA" id="ARBA00010702"/>
    </source>
</evidence>
<evidence type="ECO:0000256" key="10">
    <source>
        <dbReference type="ARBA" id="ARBA00043193"/>
    </source>
</evidence>
<comment type="cofactor">
    <cofactor evidence="12">
        <name>Mg(2+)</name>
        <dbReference type="ChEBI" id="CHEBI:18420"/>
    </cofactor>
    <text evidence="12">Binds 2 magnesium ions per subunit.</text>
</comment>
<name>A0A9P5NSA2_GYMJU</name>
<evidence type="ECO:0000313" key="15">
    <source>
        <dbReference type="Proteomes" id="UP000724874"/>
    </source>
</evidence>
<dbReference type="SUPFAM" id="SSF101478">
    <property type="entry name" value="ADP-ribosylglycohydrolase"/>
    <property type="match status" value="1"/>
</dbReference>
<keyword evidence="12" id="KW-0479">Metal-binding</keyword>
<dbReference type="OrthoDB" id="2021138at2759"/>
<comment type="similarity">
    <text evidence="1">Belongs to the ADP-ribosylglycohydrolase family.</text>
</comment>
<feature type="binding site" evidence="12">
    <location>
        <position position="373"/>
    </location>
    <ligand>
        <name>Mg(2+)</name>
        <dbReference type="ChEBI" id="CHEBI:18420"/>
        <label>1</label>
    </ligand>
</feature>
<evidence type="ECO:0000256" key="8">
    <source>
        <dbReference type="ARBA" id="ARBA00042850"/>
    </source>
</evidence>
<reference evidence="14" key="1">
    <citation type="submission" date="2020-11" db="EMBL/GenBank/DDBJ databases">
        <authorList>
            <consortium name="DOE Joint Genome Institute"/>
            <person name="Ahrendt S."/>
            <person name="Riley R."/>
            <person name="Andreopoulos W."/>
            <person name="LaButti K."/>
            <person name="Pangilinan J."/>
            <person name="Ruiz-duenas F.J."/>
            <person name="Barrasa J.M."/>
            <person name="Sanchez-Garcia M."/>
            <person name="Camarero S."/>
            <person name="Miyauchi S."/>
            <person name="Serrano A."/>
            <person name="Linde D."/>
            <person name="Babiker R."/>
            <person name="Drula E."/>
            <person name="Ayuso-Fernandez I."/>
            <person name="Pacheco R."/>
            <person name="Padilla G."/>
            <person name="Ferreira P."/>
            <person name="Barriuso J."/>
            <person name="Kellner H."/>
            <person name="Castanera R."/>
            <person name="Alfaro M."/>
            <person name="Ramirez L."/>
            <person name="Pisabarro A.G."/>
            <person name="Kuo A."/>
            <person name="Tritt A."/>
            <person name="Lipzen A."/>
            <person name="He G."/>
            <person name="Yan M."/>
            <person name="Ng V."/>
            <person name="Cullen D."/>
            <person name="Martin F."/>
            <person name="Rosso M.-N."/>
            <person name="Henrissat B."/>
            <person name="Hibbett D."/>
            <person name="Martinez A.T."/>
            <person name="Grigoriev I.V."/>
        </authorList>
    </citation>
    <scope>NUCLEOTIDE SEQUENCE</scope>
    <source>
        <strain evidence="14">AH 44721</strain>
    </source>
</reference>
<feature type="binding site" evidence="12">
    <location>
        <position position="90"/>
    </location>
    <ligand>
        <name>Mg(2+)</name>
        <dbReference type="ChEBI" id="CHEBI:18420"/>
        <label>1</label>
    </ligand>
</feature>
<dbReference type="PANTHER" id="PTHR16222">
    <property type="entry name" value="ADP-RIBOSYLGLYCOHYDROLASE"/>
    <property type="match status" value="1"/>
</dbReference>
<dbReference type="Gene3D" id="1.10.4080.10">
    <property type="entry name" value="ADP-ribosylation/Crystallin J1"/>
    <property type="match status" value="1"/>
</dbReference>
<feature type="region of interest" description="Disordered" evidence="13">
    <location>
        <begin position="1"/>
        <end position="31"/>
    </location>
</feature>
<dbReference type="GO" id="GO:0004649">
    <property type="term" value="F:poly(ADP-ribose) glycohydrolase activity"/>
    <property type="evidence" value="ECO:0007669"/>
    <property type="project" value="UniProtKB-EC"/>
</dbReference>
<evidence type="ECO:0000256" key="12">
    <source>
        <dbReference type="PIRSR" id="PIRSR605502-1"/>
    </source>
</evidence>
<evidence type="ECO:0000256" key="2">
    <source>
        <dbReference type="ARBA" id="ARBA00012255"/>
    </source>
</evidence>
<accession>A0A9P5NSA2</accession>
<dbReference type="Proteomes" id="UP000724874">
    <property type="component" value="Unassembled WGS sequence"/>
</dbReference>
<evidence type="ECO:0000256" key="4">
    <source>
        <dbReference type="ARBA" id="ARBA00041057"/>
    </source>
</evidence>
<dbReference type="Pfam" id="PF03747">
    <property type="entry name" value="ADP_ribosyl_GH"/>
    <property type="match status" value="1"/>
</dbReference>
<dbReference type="AlphaFoldDB" id="A0A9P5NSA2"/>
<keyword evidence="3" id="KW-0378">Hydrolase</keyword>
<gene>
    <name evidence="14" type="ORF">CPB84DRAFT_368784</name>
</gene>
<dbReference type="InterPro" id="IPR050792">
    <property type="entry name" value="ADP-ribosylglycohydrolase"/>
</dbReference>
<evidence type="ECO:0000256" key="11">
    <source>
        <dbReference type="ARBA" id="ARBA00049015"/>
    </source>
</evidence>
<feature type="compositionally biased region" description="Low complexity" evidence="13">
    <location>
        <begin position="8"/>
        <end position="20"/>
    </location>
</feature>
<evidence type="ECO:0000313" key="14">
    <source>
        <dbReference type="EMBL" id="KAF8906849.1"/>
    </source>
</evidence>
<dbReference type="EMBL" id="JADNYJ010000017">
    <property type="protein sequence ID" value="KAF8906849.1"/>
    <property type="molecule type" value="Genomic_DNA"/>
</dbReference>
<dbReference type="EC" id="3.2.1.143" evidence="2"/>
<evidence type="ECO:0000256" key="9">
    <source>
        <dbReference type="ARBA" id="ARBA00043187"/>
    </source>
</evidence>
<evidence type="ECO:0000256" key="3">
    <source>
        <dbReference type="ARBA" id="ARBA00022801"/>
    </source>
</evidence>
<feature type="binding site" evidence="12">
    <location>
        <position position="92"/>
    </location>
    <ligand>
        <name>Mg(2+)</name>
        <dbReference type="ChEBI" id="CHEBI:18420"/>
        <label>1</label>
    </ligand>
</feature>
<keyword evidence="12" id="KW-0460">Magnesium</keyword>
<dbReference type="GO" id="GO:0046872">
    <property type="term" value="F:metal ion binding"/>
    <property type="evidence" value="ECO:0007669"/>
    <property type="project" value="UniProtKB-KW"/>
</dbReference>
<comment type="catalytic activity">
    <reaction evidence="11">
        <text>alpha-NAD(+) + H2O = ADP-D-ribose + nicotinamide + H(+)</text>
        <dbReference type="Rhea" id="RHEA:68792"/>
        <dbReference type="ChEBI" id="CHEBI:15377"/>
        <dbReference type="ChEBI" id="CHEBI:15378"/>
        <dbReference type="ChEBI" id="CHEBI:17154"/>
        <dbReference type="ChEBI" id="CHEBI:57967"/>
        <dbReference type="ChEBI" id="CHEBI:77017"/>
    </reaction>
</comment>
<evidence type="ECO:0000256" key="13">
    <source>
        <dbReference type="SAM" id="MobiDB-lite"/>
    </source>
</evidence>
<organism evidence="14 15">
    <name type="scientific">Gymnopilus junonius</name>
    <name type="common">Spectacular rustgill mushroom</name>
    <name type="synonym">Gymnopilus spectabilis subsp. junonius</name>
    <dbReference type="NCBI Taxonomy" id="109634"/>
    <lineage>
        <taxon>Eukaryota</taxon>
        <taxon>Fungi</taxon>
        <taxon>Dikarya</taxon>
        <taxon>Basidiomycota</taxon>
        <taxon>Agaricomycotina</taxon>
        <taxon>Agaricomycetes</taxon>
        <taxon>Agaricomycetidae</taxon>
        <taxon>Agaricales</taxon>
        <taxon>Agaricineae</taxon>
        <taxon>Hymenogastraceae</taxon>
        <taxon>Gymnopilus</taxon>
    </lineage>
</organism>
<proteinExistence type="inferred from homology"/>
<feature type="binding site" evidence="12">
    <location>
        <position position="91"/>
    </location>
    <ligand>
        <name>Mg(2+)</name>
        <dbReference type="ChEBI" id="CHEBI:18420"/>
        <label>1</label>
    </ligand>
</feature>
<protein>
    <recommendedName>
        <fullName evidence="4">ADP-ribosylhydrolase ARH3</fullName>
        <ecNumber evidence="2">3.2.1.143</ecNumber>
    </recommendedName>
    <alternativeName>
        <fullName evidence="5">ADP-ribose glycohydrolase ARH3</fullName>
    </alternativeName>
    <alternativeName>
        <fullName evidence="6">ADP-ribosylhydrolase 3</fullName>
    </alternativeName>
    <alternativeName>
        <fullName evidence="9">O-acetyl-ADP-ribose deacetylase ARH3</fullName>
    </alternativeName>
    <alternativeName>
        <fullName evidence="10">Poly(ADP-ribose) glycohydrolase ARH3</fullName>
    </alternativeName>
    <alternativeName>
        <fullName evidence="8">[Protein ADP-ribosylarginine] hydrolase-like protein 2</fullName>
    </alternativeName>
    <alternativeName>
        <fullName evidence="7">[Protein ADP-ribosylserine] hydrolase</fullName>
    </alternativeName>
</protein>
<sequence length="434" mass="49166">MPPKFWASLKSKGKSSSSSSTPAPDIPLHAQFPTKAPVETKIRCTMLATAMLDALAAPMESHKRFTFPFLDSMLPNENFKEETLPPGVWTDDTSLSLCLANSMSTMKETRDATFIGGFDEVHQLRVYRRWYRECYLCCAGKQWHNKTDIRSALQMFTQFESDPEQALHRIRENLGGDKNDTNGSLIRIAPVGLAYWHDEVDVKYYAKRNSQATHPSTICMDACEAWAACMSLVMQEVTPTEPRRDRFGSELPRLTKLTLVEFLSRYPFTSNSLRAHLTVPFGAPPIPQDIAERERYFFQYHPLLRLMEETQSAAAKAGRPEASFPYNIPTAEQLPSTNYVVDTIVCAFYCFLTTKTFEEGALMAVNLGHNSCSVAVVYAALAALWYSAEEGPKPDVTFWSKRVKEWRDAVLKRDLIEEVIGNLIIWEDKIARLT</sequence>
<keyword evidence="15" id="KW-1185">Reference proteome</keyword>
<dbReference type="InterPro" id="IPR005502">
    <property type="entry name" value="Ribosyl_crysJ1"/>
</dbReference>
<evidence type="ECO:0000256" key="6">
    <source>
        <dbReference type="ARBA" id="ARBA00042471"/>
    </source>
</evidence>